<accession>A0A9W9Z3I9</accession>
<comment type="caution">
    <text evidence="5">The sequence shown here is derived from an EMBL/GenBank/DDBJ whole genome shotgun (WGS) entry which is preliminary data.</text>
</comment>
<evidence type="ECO:0000256" key="3">
    <source>
        <dbReference type="ARBA" id="ARBA00022833"/>
    </source>
</evidence>
<evidence type="ECO:0000313" key="6">
    <source>
        <dbReference type="Proteomes" id="UP001163046"/>
    </source>
</evidence>
<keyword evidence="2" id="KW-0863">Zinc-finger</keyword>
<dbReference type="AlphaFoldDB" id="A0A9W9Z3I9"/>
<reference evidence="5" key="1">
    <citation type="submission" date="2023-01" db="EMBL/GenBank/DDBJ databases">
        <title>Genome assembly of the deep-sea coral Lophelia pertusa.</title>
        <authorList>
            <person name="Herrera S."/>
            <person name="Cordes E."/>
        </authorList>
    </citation>
    <scope>NUCLEOTIDE SEQUENCE</scope>
    <source>
        <strain evidence="5">USNM1676648</strain>
        <tissue evidence="5">Polyp</tissue>
    </source>
</reference>
<dbReference type="GO" id="GO:0097191">
    <property type="term" value="P:extrinsic apoptotic signaling pathway"/>
    <property type="evidence" value="ECO:0007669"/>
    <property type="project" value="TreeGrafter"/>
</dbReference>
<evidence type="ECO:0008006" key="7">
    <source>
        <dbReference type="Google" id="ProtNLM"/>
    </source>
</evidence>
<name>A0A9W9Z3I9_9CNID</name>
<evidence type="ECO:0000256" key="2">
    <source>
        <dbReference type="ARBA" id="ARBA00022771"/>
    </source>
</evidence>
<evidence type="ECO:0000256" key="4">
    <source>
        <dbReference type="SAM" id="MobiDB-lite"/>
    </source>
</evidence>
<evidence type="ECO:0000256" key="1">
    <source>
        <dbReference type="ARBA" id="ARBA00022723"/>
    </source>
</evidence>
<keyword evidence="3" id="KW-0862">Zinc</keyword>
<feature type="compositionally biased region" description="Low complexity" evidence="4">
    <location>
        <begin position="158"/>
        <end position="169"/>
    </location>
</feature>
<dbReference type="PANTHER" id="PTHR14365">
    <property type="entry name" value="APOPTOSIS REGULATORY PROTEIN SIVA"/>
    <property type="match status" value="1"/>
</dbReference>
<feature type="region of interest" description="Disordered" evidence="4">
    <location>
        <begin position="157"/>
        <end position="185"/>
    </location>
</feature>
<evidence type="ECO:0000313" key="5">
    <source>
        <dbReference type="EMBL" id="KAJ7374331.1"/>
    </source>
</evidence>
<protein>
    <recommendedName>
        <fullName evidence="7">RING-type domain-containing protein</fullName>
    </recommendedName>
</protein>
<keyword evidence="6" id="KW-1185">Reference proteome</keyword>
<gene>
    <name evidence="5" type="ORF">OS493_007419</name>
</gene>
<dbReference type="GO" id="GO:0005175">
    <property type="term" value="F:CD27 receptor binding"/>
    <property type="evidence" value="ECO:0007669"/>
    <property type="project" value="TreeGrafter"/>
</dbReference>
<dbReference type="Proteomes" id="UP001163046">
    <property type="component" value="Unassembled WGS sequence"/>
</dbReference>
<organism evidence="5 6">
    <name type="scientific">Desmophyllum pertusum</name>
    <dbReference type="NCBI Taxonomy" id="174260"/>
    <lineage>
        <taxon>Eukaryota</taxon>
        <taxon>Metazoa</taxon>
        <taxon>Cnidaria</taxon>
        <taxon>Anthozoa</taxon>
        <taxon>Hexacorallia</taxon>
        <taxon>Scleractinia</taxon>
        <taxon>Caryophylliina</taxon>
        <taxon>Caryophylliidae</taxon>
        <taxon>Desmophyllum</taxon>
    </lineage>
</organism>
<dbReference type="InterPro" id="IPR022773">
    <property type="entry name" value="Siva"/>
</dbReference>
<sequence>MEPILECRTPPASPELSRLVTKRRCPFGESPQPQKVQATESVMARANVDGTCTVDQGSSGCAFELLMNSQRNQTDVDHPSPYTNTIASSPCWVCHQQSESMPCAFCEHNVCEMCVRQCDRCFGVFCAFCSTINYDNHEDRPLCLTCHNEELRQRRSRAAQAVGSAQQSATWGGQGGPKGYRPLTA</sequence>
<dbReference type="OrthoDB" id="60860at2759"/>
<dbReference type="GO" id="GO:0008270">
    <property type="term" value="F:zinc ion binding"/>
    <property type="evidence" value="ECO:0007669"/>
    <property type="project" value="UniProtKB-KW"/>
</dbReference>
<proteinExistence type="predicted"/>
<dbReference type="PANTHER" id="PTHR14365:SF1">
    <property type="entry name" value="APOPTOSIS REGULATORY PROTEIN SIVA"/>
    <property type="match status" value="1"/>
</dbReference>
<dbReference type="EMBL" id="MU826828">
    <property type="protein sequence ID" value="KAJ7374331.1"/>
    <property type="molecule type" value="Genomic_DNA"/>
</dbReference>
<dbReference type="InterPro" id="IPR017907">
    <property type="entry name" value="Znf_RING_CS"/>
</dbReference>
<dbReference type="Pfam" id="PF05458">
    <property type="entry name" value="Siva"/>
    <property type="match status" value="1"/>
</dbReference>
<keyword evidence="1" id="KW-0479">Metal-binding</keyword>
<dbReference type="PROSITE" id="PS00518">
    <property type="entry name" value="ZF_RING_1"/>
    <property type="match status" value="1"/>
</dbReference>